<dbReference type="PANTHER" id="PTHR10192">
    <property type="entry name" value="MOLYBDOPTERIN BIOSYNTHESIS PROTEIN"/>
    <property type="match status" value="1"/>
</dbReference>
<protein>
    <recommendedName>
        <fullName evidence="6">Molybdopterin molybdenumtransferase</fullName>
        <ecNumber evidence="6">2.10.1.1</ecNumber>
    </recommendedName>
</protein>
<dbReference type="InterPro" id="IPR005111">
    <property type="entry name" value="MoeA_C_domain_IV"/>
</dbReference>
<dbReference type="InterPro" id="IPR036425">
    <property type="entry name" value="MoaB/Mog-like_dom_sf"/>
</dbReference>
<feature type="domain" description="MoaB/Mog" evidence="7">
    <location>
        <begin position="190"/>
        <end position="332"/>
    </location>
</feature>
<dbReference type="EC" id="2.10.1.1" evidence="6"/>
<dbReference type="InterPro" id="IPR005110">
    <property type="entry name" value="MoeA_linker/N"/>
</dbReference>
<keyword evidence="6" id="KW-0500">Molybdenum</keyword>
<evidence type="ECO:0000256" key="5">
    <source>
        <dbReference type="ARBA" id="ARBA00047317"/>
    </source>
</evidence>
<keyword evidence="6" id="KW-0460">Magnesium</keyword>
<evidence type="ECO:0000313" key="8">
    <source>
        <dbReference type="EMBL" id="OOV80762.1"/>
    </source>
</evidence>
<dbReference type="Pfam" id="PF03453">
    <property type="entry name" value="MoeA_N"/>
    <property type="match status" value="1"/>
</dbReference>
<sequence length="416" mass="45010">MNQAVLHTGCGAEAGLISVDEALALIQTHTQSLAYETLALQQVLGRYLAADVHSPIQLPLFAQSAVDGYAICTAGEIKAGAQFELIGEIRAGQRAEISLKAGQAVRIFTGAPIPEGTATVARQEIVKADRQQIELTAALNPHADIRDAGEEISVGQSLAVRGQKLTVGSIAALSMAGISHCEVFAYPKIAVVITGDEVAQNIEDYRAGKIFDANAPLISAWFQSQHVQVEVIHIADEKQAVLDLFNCLKDSFDLILTTGGVSVGDYDFVRPAALDIGFQQIFWKVKQKPGKPMLFAQYRRPDSTSCYLLGLPGNPAAVYVGMQIYTDTLLKALQGQTPPLDWFSAVITHDLKADARERFLRMSAQFDKQGKLQLTSLSKQQSHMLSNLMQANCIVRIPAGRPVQAGQVLQGLFIQD</sequence>
<dbReference type="Pfam" id="PF00994">
    <property type="entry name" value="MoCF_biosynth"/>
    <property type="match status" value="1"/>
</dbReference>
<dbReference type="InterPro" id="IPR038987">
    <property type="entry name" value="MoeA-like"/>
</dbReference>
<dbReference type="Gene3D" id="3.40.980.10">
    <property type="entry name" value="MoaB/Mog-like domain"/>
    <property type="match status" value="1"/>
</dbReference>
<evidence type="ECO:0000256" key="6">
    <source>
        <dbReference type="RuleBase" id="RU365090"/>
    </source>
</evidence>
<comment type="cofactor">
    <cofactor evidence="6">
        <name>Mg(2+)</name>
        <dbReference type="ChEBI" id="CHEBI:18420"/>
    </cofactor>
</comment>
<keyword evidence="9" id="KW-1185">Reference proteome</keyword>
<accession>A0A1T1GT12</accession>
<dbReference type="CDD" id="cd00887">
    <property type="entry name" value="MoeA"/>
    <property type="match status" value="1"/>
</dbReference>
<evidence type="ECO:0000313" key="9">
    <source>
        <dbReference type="Proteomes" id="UP000191160"/>
    </source>
</evidence>
<dbReference type="AlphaFoldDB" id="A0A1T1GT12"/>
<dbReference type="Pfam" id="PF03454">
    <property type="entry name" value="MoeA_C"/>
    <property type="match status" value="1"/>
</dbReference>
<dbReference type="InterPro" id="IPR036135">
    <property type="entry name" value="MoeA_linker/N_sf"/>
</dbReference>
<dbReference type="SUPFAM" id="SSF63882">
    <property type="entry name" value="MoeA N-terminal region -like"/>
    <property type="match status" value="1"/>
</dbReference>
<reference evidence="8 9" key="1">
    <citation type="submission" date="2017-02" db="EMBL/GenBank/DDBJ databases">
        <title>Acinetobacter sp. ANC 4945, whole genome shotgun sequencing project.</title>
        <authorList>
            <person name="Radolfova-Krizova L."/>
            <person name="Al Atrouni A."/>
            <person name="Nemec A."/>
        </authorList>
    </citation>
    <scope>NUCLEOTIDE SEQUENCE [LARGE SCALE GENOMIC DNA]</scope>
    <source>
        <strain evidence="8 9">ANC 4945</strain>
    </source>
</reference>
<dbReference type="SMART" id="SM00852">
    <property type="entry name" value="MoCF_biosynth"/>
    <property type="match status" value="1"/>
</dbReference>
<evidence type="ECO:0000256" key="2">
    <source>
        <dbReference type="ARBA" id="ARBA00005046"/>
    </source>
</evidence>
<name>A0A1T1GT12_9GAMM</name>
<comment type="caution">
    <text evidence="8">The sequence shown here is derived from an EMBL/GenBank/DDBJ whole genome shotgun (WGS) entry which is preliminary data.</text>
</comment>
<dbReference type="Gene3D" id="2.40.340.10">
    <property type="entry name" value="MoeA, C-terminal, domain IV"/>
    <property type="match status" value="1"/>
</dbReference>
<dbReference type="UniPathway" id="UPA00344"/>
<dbReference type="RefSeq" id="WP_078190874.1">
    <property type="nucleotide sequence ID" value="NZ_JAMCOZ010000013.1"/>
</dbReference>
<evidence type="ECO:0000256" key="3">
    <source>
        <dbReference type="ARBA" id="ARBA00010763"/>
    </source>
</evidence>
<keyword evidence="4 6" id="KW-0501">Molybdenum cofactor biosynthesis</keyword>
<dbReference type="GO" id="GO:0046872">
    <property type="term" value="F:metal ion binding"/>
    <property type="evidence" value="ECO:0007669"/>
    <property type="project" value="UniProtKB-UniRule"/>
</dbReference>
<keyword evidence="6" id="KW-0479">Metal-binding</keyword>
<comment type="function">
    <text evidence="1 6">Catalyzes the insertion of molybdate into adenylated molybdopterin with the concomitant release of AMP.</text>
</comment>
<comment type="pathway">
    <text evidence="2 6">Cofactor biosynthesis; molybdopterin biosynthesis.</text>
</comment>
<dbReference type="SUPFAM" id="SSF63867">
    <property type="entry name" value="MoeA C-terminal domain-like"/>
    <property type="match status" value="1"/>
</dbReference>
<gene>
    <name evidence="8" type="ORF">B1202_12155</name>
</gene>
<dbReference type="Gene3D" id="2.170.190.11">
    <property type="entry name" value="Molybdopterin biosynthesis moea protein, domain 3"/>
    <property type="match status" value="1"/>
</dbReference>
<dbReference type="GO" id="GO:0006777">
    <property type="term" value="P:Mo-molybdopterin cofactor biosynthetic process"/>
    <property type="evidence" value="ECO:0007669"/>
    <property type="project" value="UniProtKB-UniRule"/>
</dbReference>
<comment type="catalytic activity">
    <reaction evidence="5">
        <text>adenylyl-molybdopterin + molybdate = Mo-molybdopterin + AMP + H(+)</text>
        <dbReference type="Rhea" id="RHEA:35047"/>
        <dbReference type="ChEBI" id="CHEBI:15378"/>
        <dbReference type="ChEBI" id="CHEBI:36264"/>
        <dbReference type="ChEBI" id="CHEBI:62727"/>
        <dbReference type="ChEBI" id="CHEBI:71302"/>
        <dbReference type="ChEBI" id="CHEBI:456215"/>
        <dbReference type="EC" id="2.10.1.1"/>
    </reaction>
</comment>
<dbReference type="Gene3D" id="3.90.105.10">
    <property type="entry name" value="Molybdopterin biosynthesis moea protein, domain 2"/>
    <property type="match status" value="1"/>
</dbReference>
<evidence type="ECO:0000256" key="4">
    <source>
        <dbReference type="ARBA" id="ARBA00023150"/>
    </source>
</evidence>
<comment type="similarity">
    <text evidence="3 6">Belongs to the MoeA family.</text>
</comment>
<dbReference type="Proteomes" id="UP000191160">
    <property type="component" value="Unassembled WGS sequence"/>
</dbReference>
<evidence type="ECO:0000259" key="7">
    <source>
        <dbReference type="SMART" id="SM00852"/>
    </source>
</evidence>
<keyword evidence="6 8" id="KW-0808">Transferase</keyword>
<dbReference type="InterPro" id="IPR036688">
    <property type="entry name" value="MoeA_C_domain_IV_sf"/>
</dbReference>
<dbReference type="EMBL" id="MVKX01000008">
    <property type="protein sequence ID" value="OOV80762.1"/>
    <property type="molecule type" value="Genomic_DNA"/>
</dbReference>
<dbReference type="GO" id="GO:0061599">
    <property type="term" value="F:molybdopterin molybdotransferase activity"/>
    <property type="evidence" value="ECO:0007669"/>
    <property type="project" value="UniProtKB-UniRule"/>
</dbReference>
<dbReference type="InterPro" id="IPR001453">
    <property type="entry name" value="MoaB/Mog_dom"/>
</dbReference>
<dbReference type="GO" id="GO:0005829">
    <property type="term" value="C:cytosol"/>
    <property type="evidence" value="ECO:0007669"/>
    <property type="project" value="TreeGrafter"/>
</dbReference>
<evidence type="ECO:0000256" key="1">
    <source>
        <dbReference type="ARBA" id="ARBA00002901"/>
    </source>
</evidence>
<organism evidence="8 9">
    <name type="scientific">Acinetobacter amyesii</name>
    <dbReference type="NCBI Taxonomy" id="2942470"/>
    <lineage>
        <taxon>Bacteria</taxon>
        <taxon>Pseudomonadati</taxon>
        <taxon>Pseudomonadota</taxon>
        <taxon>Gammaproteobacteria</taxon>
        <taxon>Moraxellales</taxon>
        <taxon>Moraxellaceae</taxon>
        <taxon>Acinetobacter</taxon>
    </lineage>
</organism>
<dbReference type="SUPFAM" id="SSF53218">
    <property type="entry name" value="Molybdenum cofactor biosynthesis proteins"/>
    <property type="match status" value="1"/>
</dbReference>
<proteinExistence type="inferred from homology"/>
<dbReference type="PANTHER" id="PTHR10192:SF5">
    <property type="entry name" value="GEPHYRIN"/>
    <property type="match status" value="1"/>
</dbReference>